<evidence type="ECO:0000256" key="7">
    <source>
        <dbReference type="ARBA" id="ARBA00022960"/>
    </source>
</evidence>
<dbReference type="NCBIfam" id="NF002378">
    <property type="entry name" value="PRK01372.1"/>
    <property type="match status" value="1"/>
</dbReference>
<dbReference type="PROSITE" id="PS00844">
    <property type="entry name" value="DALA_DALA_LIGASE_2"/>
    <property type="match status" value="1"/>
</dbReference>
<dbReference type="RefSeq" id="WP_158364714.1">
    <property type="nucleotide sequence ID" value="NZ_JAOQKC010000021.1"/>
</dbReference>
<comment type="pathway">
    <text evidence="10">Cell wall biogenesis; peptidoglycan biosynthesis.</text>
</comment>
<dbReference type="InterPro" id="IPR011095">
    <property type="entry name" value="Dala_Dala_lig_C"/>
</dbReference>
<comment type="subcellular location">
    <subcellularLocation>
        <location evidence="1 10">Cytoplasm</location>
    </subcellularLocation>
</comment>
<evidence type="ECO:0000256" key="10">
    <source>
        <dbReference type="HAMAP-Rule" id="MF_00047"/>
    </source>
</evidence>
<comment type="function">
    <text evidence="10">Cell wall formation.</text>
</comment>
<evidence type="ECO:0000256" key="8">
    <source>
        <dbReference type="ARBA" id="ARBA00022984"/>
    </source>
</evidence>
<sequence length="349" mass="38216">MKIVVLAGGTSTERDVSLISGSNIYRALKKKGHDVILVDLYLGYEGGLPIDETIFKADVEWDKDVTAISAEQPDLSHLKELRKDGGKSLFGPNVLTLCDMADIVFLGLHGANGEDGRVQATFDLMGIPYTGTDYRSSAIAMDKSLSKQLFRMAGIPTPKGITAKNGQQIDPASVPYPCMVKTTCGGSSVGTYRVEKPEDLPQALDDAYSFGDDVIIEQFVSGREFSVGVVDGKAYPIIEIAPIHGFYDYKNKYQAGSTIETCPADLPKELTKKMQHYAEMVFEALGMRSYARMDFMLDTETLEMYCLEANTLPGMTPTSLLPQEAAALGMSFEDLCEELIRVSLKHNEV</sequence>
<comment type="catalytic activity">
    <reaction evidence="10">
        <text>2 D-alanine + ATP = D-alanyl-D-alanine + ADP + phosphate + H(+)</text>
        <dbReference type="Rhea" id="RHEA:11224"/>
        <dbReference type="ChEBI" id="CHEBI:15378"/>
        <dbReference type="ChEBI" id="CHEBI:30616"/>
        <dbReference type="ChEBI" id="CHEBI:43474"/>
        <dbReference type="ChEBI" id="CHEBI:57416"/>
        <dbReference type="ChEBI" id="CHEBI:57822"/>
        <dbReference type="ChEBI" id="CHEBI:456216"/>
        <dbReference type="EC" id="6.3.2.4"/>
    </reaction>
</comment>
<comment type="caution">
    <text evidence="13">The sequence shown here is derived from an EMBL/GenBank/DDBJ whole genome shotgun (WGS) entry which is preliminary data.</text>
</comment>
<keyword evidence="7 10" id="KW-0133">Cell shape</keyword>
<protein>
    <recommendedName>
        <fullName evidence="10">D-alanine--D-alanine ligase</fullName>
        <ecNumber evidence="10">6.3.2.4</ecNumber>
    </recommendedName>
    <alternativeName>
        <fullName evidence="10">D-Ala-D-Ala ligase</fullName>
    </alternativeName>
    <alternativeName>
        <fullName evidence="10">D-alanylalanine synthetase</fullName>
    </alternativeName>
</protein>
<evidence type="ECO:0000256" key="11">
    <source>
        <dbReference type="PROSITE-ProRule" id="PRU00409"/>
    </source>
</evidence>
<dbReference type="InterPro" id="IPR016185">
    <property type="entry name" value="PreATP-grasp_dom_sf"/>
</dbReference>
<dbReference type="PANTHER" id="PTHR23132">
    <property type="entry name" value="D-ALANINE--D-ALANINE LIGASE"/>
    <property type="match status" value="1"/>
</dbReference>
<dbReference type="Gene3D" id="3.30.470.20">
    <property type="entry name" value="ATP-grasp fold, B domain"/>
    <property type="match status" value="1"/>
</dbReference>
<dbReference type="EC" id="6.3.2.4" evidence="10"/>
<evidence type="ECO:0000256" key="3">
    <source>
        <dbReference type="ARBA" id="ARBA00022490"/>
    </source>
</evidence>
<proteinExistence type="inferred from homology"/>
<evidence type="ECO:0000256" key="6">
    <source>
        <dbReference type="ARBA" id="ARBA00022840"/>
    </source>
</evidence>
<reference evidence="13 14" key="1">
    <citation type="journal article" date="2021" name="ISME Commun">
        <title>Automated analysis of genomic sequences facilitates high-throughput and comprehensive description of bacteria.</title>
        <authorList>
            <person name="Hitch T.C.A."/>
        </authorList>
    </citation>
    <scope>NUCLEOTIDE SEQUENCE [LARGE SCALE GENOMIC DNA]</scope>
    <source>
        <strain evidence="13 14">Sanger_04</strain>
    </source>
</reference>
<dbReference type="InterPro" id="IPR011127">
    <property type="entry name" value="Dala_Dala_lig_N"/>
</dbReference>
<dbReference type="Pfam" id="PF01820">
    <property type="entry name" value="Dala_Dala_lig_N"/>
    <property type="match status" value="1"/>
</dbReference>
<dbReference type="PANTHER" id="PTHR23132:SF23">
    <property type="entry name" value="D-ALANINE--D-ALANINE LIGASE B"/>
    <property type="match status" value="1"/>
</dbReference>
<dbReference type="PROSITE" id="PS00843">
    <property type="entry name" value="DALA_DALA_LIGASE_1"/>
    <property type="match status" value="1"/>
</dbReference>
<dbReference type="SUPFAM" id="SSF56059">
    <property type="entry name" value="Glutathione synthetase ATP-binding domain-like"/>
    <property type="match status" value="1"/>
</dbReference>
<name>A0ABT2S003_9FIRM</name>
<evidence type="ECO:0000256" key="9">
    <source>
        <dbReference type="ARBA" id="ARBA00023316"/>
    </source>
</evidence>
<keyword evidence="3 10" id="KW-0963">Cytoplasm</keyword>
<evidence type="ECO:0000259" key="12">
    <source>
        <dbReference type="PROSITE" id="PS50975"/>
    </source>
</evidence>
<dbReference type="GO" id="GO:0016874">
    <property type="term" value="F:ligase activity"/>
    <property type="evidence" value="ECO:0007669"/>
    <property type="project" value="UniProtKB-KW"/>
</dbReference>
<dbReference type="EMBL" id="JAOQKC010000021">
    <property type="protein sequence ID" value="MCU6697916.1"/>
    <property type="molecule type" value="Genomic_DNA"/>
</dbReference>
<accession>A0ABT2S003</accession>
<dbReference type="PIRSF" id="PIRSF039102">
    <property type="entry name" value="Ddl/VanB"/>
    <property type="match status" value="1"/>
</dbReference>
<dbReference type="NCBIfam" id="TIGR01205">
    <property type="entry name" value="D_ala_D_alaTIGR"/>
    <property type="match status" value="1"/>
</dbReference>
<dbReference type="PROSITE" id="PS50975">
    <property type="entry name" value="ATP_GRASP"/>
    <property type="match status" value="1"/>
</dbReference>
<dbReference type="InterPro" id="IPR011761">
    <property type="entry name" value="ATP-grasp"/>
</dbReference>
<keyword evidence="14" id="KW-1185">Reference proteome</keyword>
<dbReference type="SUPFAM" id="SSF52440">
    <property type="entry name" value="PreATP-grasp domain"/>
    <property type="match status" value="1"/>
</dbReference>
<dbReference type="Gene3D" id="3.40.50.20">
    <property type="match status" value="1"/>
</dbReference>
<dbReference type="InterPro" id="IPR005905">
    <property type="entry name" value="D_ala_D_ala"/>
</dbReference>
<dbReference type="Gene3D" id="3.30.1490.20">
    <property type="entry name" value="ATP-grasp fold, A domain"/>
    <property type="match status" value="1"/>
</dbReference>
<organism evidence="13 14">
    <name type="scientific">Laedolimicola ammoniilytica</name>
    <dbReference type="NCBI Taxonomy" id="2981771"/>
    <lineage>
        <taxon>Bacteria</taxon>
        <taxon>Bacillati</taxon>
        <taxon>Bacillota</taxon>
        <taxon>Clostridia</taxon>
        <taxon>Lachnospirales</taxon>
        <taxon>Lachnospiraceae</taxon>
        <taxon>Laedolimicola</taxon>
    </lineage>
</organism>
<gene>
    <name evidence="10" type="primary">ddl</name>
    <name evidence="13" type="ORF">OCV63_13600</name>
</gene>
<evidence type="ECO:0000256" key="2">
    <source>
        <dbReference type="ARBA" id="ARBA00010871"/>
    </source>
</evidence>
<evidence type="ECO:0000313" key="13">
    <source>
        <dbReference type="EMBL" id="MCU6697916.1"/>
    </source>
</evidence>
<dbReference type="Pfam" id="PF07478">
    <property type="entry name" value="Dala_Dala_lig_C"/>
    <property type="match status" value="1"/>
</dbReference>
<comment type="similarity">
    <text evidence="2 10">Belongs to the D-alanine--D-alanine ligase family.</text>
</comment>
<keyword evidence="5 11" id="KW-0547">Nucleotide-binding</keyword>
<evidence type="ECO:0000256" key="5">
    <source>
        <dbReference type="ARBA" id="ARBA00022741"/>
    </source>
</evidence>
<evidence type="ECO:0000313" key="14">
    <source>
        <dbReference type="Proteomes" id="UP001652461"/>
    </source>
</evidence>
<keyword evidence="8 10" id="KW-0573">Peptidoglycan synthesis</keyword>
<evidence type="ECO:0000256" key="4">
    <source>
        <dbReference type="ARBA" id="ARBA00022598"/>
    </source>
</evidence>
<dbReference type="HAMAP" id="MF_00047">
    <property type="entry name" value="Dala_Dala_lig"/>
    <property type="match status" value="1"/>
</dbReference>
<dbReference type="InterPro" id="IPR013815">
    <property type="entry name" value="ATP_grasp_subdomain_1"/>
</dbReference>
<dbReference type="InterPro" id="IPR000291">
    <property type="entry name" value="D-Ala_lig_Van_CS"/>
</dbReference>
<feature type="domain" description="ATP-grasp" evidence="12">
    <location>
        <begin position="147"/>
        <end position="341"/>
    </location>
</feature>
<keyword evidence="9 10" id="KW-0961">Cell wall biogenesis/degradation</keyword>
<keyword evidence="6 11" id="KW-0067">ATP-binding</keyword>
<dbReference type="Proteomes" id="UP001652461">
    <property type="component" value="Unassembled WGS sequence"/>
</dbReference>
<keyword evidence="4 10" id="KW-0436">Ligase</keyword>
<evidence type="ECO:0000256" key="1">
    <source>
        <dbReference type="ARBA" id="ARBA00004496"/>
    </source>
</evidence>